<dbReference type="AlphaFoldDB" id="A0A4R0R353"/>
<dbReference type="Pfam" id="PF04157">
    <property type="entry name" value="EAP30"/>
    <property type="match status" value="1"/>
</dbReference>
<dbReference type="GO" id="GO:0043130">
    <property type="term" value="F:ubiquitin binding"/>
    <property type="evidence" value="ECO:0007669"/>
    <property type="project" value="UniProtKB-UniRule"/>
</dbReference>
<evidence type="ECO:0000313" key="5">
    <source>
        <dbReference type="Proteomes" id="UP000292702"/>
    </source>
</evidence>
<proteinExistence type="inferred from homology"/>
<protein>
    <recommendedName>
        <fullName evidence="1">Vacuolar protein-sorting-associated protein 36</fullName>
    </recommendedName>
    <alternativeName>
        <fullName evidence="1">ESCRT-II complex subunit VPS36</fullName>
    </alternativeName>
</protein>
<dbReference type="GO" id="GO:0031902">
    <property type="term" value="C:late endosome membrane"/>
    <property type="evidence" value="ECO:0007669"/>
    <property type="project" value="UniProtKB-UniRule"/>
</dbReference>
<dbReference type="GO" id="GO:0032266">
    <property type="term" value="F:phosphatidylinositol-3-phosphate binding"/>
    <property type="evidence" value="ECO:0007669"/>
    <property type="project" value="UniProtKB-UniRule"/>
</dbReference>
<comment type="subcellular location">
    <subcellularLocation>
        <location evidence="1">Cytoplasm</location>
    </subcellularLocation>
    <subcellularLocation>
        <location evidence="1">Endosome</location>
    </subcellularLocation>
</comment>
<dbReference type="InterPro" id="IPR040608">
    <property type="entry name" value="Snf8/Vps36"/>
</dbReference>
<dbReference type="EMBL" id="RWJN01000630">
    <property type="protein sequence ID" value="TCD60253.1"/>
    <property type="molecule type" value="Genomic_DNA"/>
</dbReference>
<evidence type="ECO:0000256" key="3">
    <source>
        <dbReference type="SAM" id="MobiDB-lite"/>
    </source>
</evidence>
<keyword evidence="5" id="KW-1185">Reference proteome</keyword>
<accession>A0A4R0R353</accession>
<dbReference type="OrthoDB" id="271448at2759"/>
<dbReference type="STRING" id="92696.A0A4R0R353"/>
<comment type="function">
    <text evidence="1">Component of the ESCRT-II complex (endosomal sorting complex required for transport II), which is required for multivesicular body (MVB) formation and sorting of endosomal cargo proteins into MVBs.</text>
</comment>
<reference evidence="4 5" key="1">
    <citation type="submission" date="2018-11" db="EMBL/GenBank/DDBJ databases">
        <title>Genome assembly of Steccherinum ochraceum LE-BIN_3174, the white-rot fungus of the Steccherinaceae family (The Residual Polyporoid clade, Polyporales, Basidiomycota).</title>
        <authorList>
            <person name="Fedorova T.V."/>
            <person name="Glazunova O.A."/>
            <person name="Landesman E.O."/>
            <person name="Moiseenko K.V."/>
            <person name="Psurtseva N.V."/>
            <person name="Savinova O.S."/>
            <person name="Shakhova N.V."/>
            <person name="Tyazhelova T.V."/>
            <person name="Vasina D.V."/>
        </authorList>
    </citation>
    <scope>NUCLEOTIDE SEQUENCE [LARGE SCALE GENOMIC DNA]</scope>
    <source>
        <strain evidence="4 5">LE-BIN_3174</strain>
    </source>
</reference>
<keyword evidence="1" id="KW-0963">Cytoplasm</keyword>
<dbReference type="GO" id="GO:0043328">
    <property type="term" value="P:protein transport to vacuole involved in ubiquitin-dependent protein catabolic process via the multivesicular body sorting pathway"/>
    <property type="evidence" value="ECO:0007669"/>
    <property type="project" value="UniProtKB-UniRule"/>
</dbReference>
<dbReference type="PANTHER" id="PTHR13128">
    <property type="entry name" value="VACUOLAR PROTEIN-SORTING-ASSOCIATED PROTEIN 36"/>
    <property type="match status" value="1"/>
</dbReference>
<feature type="region of interest" description="Disordered" evidence="3">
    <location>
        <begin position="368"/>
        <end position="442"/>
    </location>
</feature>
<keyword evidence="1" id="KW-0813">Transport</keyword>
<dbReference type="PANTHER" id="PTHR13128:SF12">
    <property type="entry name" value="VACUOLAR PROTEIN-SORTING-ASSOCIATED PROTEIN 36"/>
    <property type="match status" value="1"/>
</dbReference>
<comment type="similarity">
    <text evidence="1">Belongs to the VPS36 family.</text>
</comment>
<dbReference type="GO" id="GO:0000814">
    <property type="term" value="C:ESCRT II complex"/>
    <property type="evidence" value="ECO:0007669"/>
    <property type="project" value="UniProtKB-UniRule"/>
</dbReference>
<dbReference type="Proteomes" id="UP000292702">
    <property type="component" value="Unassembled WGS sequence"/>
</dbReference>
<dbReference type="Gene3D" id="6.10.140.260">
    <property type="match status" value="1"/>
</dbReference>
<dbReference type="InterPro" id="IPR037855">
    <property type="entry name" value="Vps36"/>
</dbReference>
<dbReference type="InterPro" id="IPR036388">
    <property type="entry name" value="WH-like_DNA-bd_sf"/>
</dbReference>
<keyword evidence="1" id="KW-0967">Endosome</keyword>
<gene>
    <name evidence="4" type="ORF">EIP91_010505</name>
</gene>
<keyword evidence="2" id="KW-0175">Coiled coil</keyword>
<sequence>MCLVRGPPFLRQGFHTSTNPDSDRKVIHSILAPSVNIPALVIRQPAILVFIGVPIKGRAGQRNSSSSAPTPNLGGTSQLGIHGLLRTVETSATVAQNNLEDSIQDLEALMVKAKDMVRLAEDLNERLTAINTAASTTSNATPLSTAANPAAVEPEEATFIRSSLSQLGLQMTNAPVTLDMIRDERKWVEELARELADVLQSGKGSTGRTQGAWAAKLETEGGIMGKRGIVGLDEIWGGWNRARGIALIPPSTFLQVLPVLATHTSPPIHMRTFSSSGLSVLHTPPYSKAAFAARMVGLLTLESSRSFISVSRYIPHHLTFSPMPAPVLTAAGPKTTVEVAHEESLPMGLVQDMVVEVEEAGEICRDEGGGGVDVFSSGRDGGGSELCKPHGQPTASSRIANARKHVDDRAQPNANASVQSSRLCSTDPPPIQGSNPIDPLEIPSSLTLTYVSDRARPLAAGGWRE</sequence>
<keyword evidence="1" id="KW-0653">Protein transport</keyword>
<evidence type="ECO:0000313" key="4">
    <source>
        <dbReference type="EMBL" id="TCD60253.1"/>
    </source>
</evidence>
<dbReference type="Gene3D" id="1.10.10.10">
    <property type="entry name" value="Winged helix-like DNA-binding domain superfamily/Winged helix DNA-binding domain"/>
    <property type="match status" value="2"/>
</dbReference>
<comment type="caution">
    <text evidence="4">The sequence shown here is derived from an EMBL/GenBank/DDBJ whole genome shotgun (WGS) entry which is preliminary data.</text>
</comment>
<feature type="compositionally biased region" description="Polar residues" evidence="3">
    <location>
        <begin position="412"/>
        <end position="424"/>
    </location>
</feature>
<name>A0A4R0R353_9APHY</name>
<comment type="subunit">
    <text evidence="1">Component of the endosomal sorting complex required for transport II (ESCRT-II).</text>
</comment>
<organism evidence="4 5">
    <name type="scientific">Steccherinum ochraceum</name>
    <dbReference type="NCBI Taxonomy" id="92696"/>
    <lineage>
        <taxon>Eukaryota</taxon>
        <taxon>Fungi</taxon>
        <taxon>Dikarya</taxon>
        <taxon>Basidiomycota</taxon>
        <taxon>Agaricomycotina</taxon>
        <taxon>Agaricomycetes</taxon>
        <taxon>Polyporales</taxon>
        <taxon>Steccherinaceae</taxon>
        <taxon>Steccherinum</taxon>
    </lineage>
</organism>
<evidence type="ECO:0000256" key="2">
    <source>
        <dbReference type="SAM" id="Coils"/>
    </source>
</evidence>
<evidence type="ECO:0000256" key="1">
    <source>
        <dbReference type="RuleBase" id="RU367095"/>
    </source>
</evidence>
<feature type="coiled-coil region" evidence="2">
    <location>
        <begin position="96"/>
        <end position="126"/>
    </location>
</feature>